<feature type="transmembrane region" description="Helical" evidence="1">
    <location>
        <begin position="32"/>
        <end position="57"/>
    </location>
</feature>
<keyword evidence="1" id="KW-1133">Transmembrane helix</keyword>
<feature type="transmembrane region" description="Helical" evidence="1">
    <location>
        <begin position="129"/>
        <end position="150"/>
    </location>
</feature>
<evidence type="ECO:0008006" key="4">
    <source>
        <dbReference type="Google" id="ProtNLM"/>
    </source>
</evidence>
<keyword evidence="3" id="KW-1185">Reference proteome</keyword>
<name>A0ABX2DI26_9SPHI</name>
<gene>
    <name evidence="2" type="ORF">HQN85_14420</name>
</gene>
<evidence type="ECO:0000313" key="3">
    <source>
        <dbReference type="Proteomes" id="UP000762110"/>
    </source>
</evidence>
<dbReference type="RefSeq" id="WP_173273558.1">
    <property type="nucleotide sequence ID" value="NZ_JABMKV010000004.1"/>
</dbReference>
<keyword evidence="1" id="KW-0812">Transmembrane</keyword>
<dbReference type="EMBL" id="JABMKV010000004">
    <property type="protein sequence ID" value="NQX32931.1"/>
    <property type="molecule type" value="Genomic_DNA"/>
</dbReference>
<comment type="caution">
    <text evidence="2">The sequence shown here is derived from an EMBL/GenBank/DDBJ whole genome shotgun (WGS) entry which is preliminary data.</text>
</comment>
<accession>A0ABX2DI26</accession>
<evidence type="ECO:0000313" key="2">
    <source>
        <dbReference type="EMBL" id="NQX32931.1"/>
    </source>
</evidence>
<keyword evidence="1" id="KW-0472">Membrane</keyword>
<sequence length="154" mass="17226">MENLEQTNDANEKITLIVSEEMRSYIYEIAKWAGFLAIVGFVFTGIMIIGAFTIGAAMNTSPEIMLMAGQMGKFGSIAFTAICLLYAFAVFYPSLLLFKYSTKAKHGVLYGDQINLDDAMSKLKSLFKYWGILTIIFISLYMLLIVSSIMNHQV</sequence>
<protein>
    <recommendedName>
        <fullName evidence="4">DUF5362 domain-containing protein</fullName>
    </recommendedName>
</protein>
<dbReference type="Proteomes" id="UP000762110">
    <property type="component" value="Unassembled WGS sequence"/>
</dbReference>
<reference evidence="2 3" key="1">
    <citation type="submission" date="2020-05" db="EMBL/GenBank/DDBJ databases">
        <title>Description of Pedobacter foliorum sp. nov.</title>
        <authorList>
            <person name="Qi S."/>
            <person name="Carlier A."/>
            <person name="Cnockaert M."/>
            <person name="Vandamme P."/>
        </authorList>
    </citation>
    <scope>NUCLEOTIDE SEQUENCE [LARGE SCALE GENOMIC DNA]</scope>
    <source>
        <strain evidence="2 3">LMG 31300</strain>
    </source>
</reference>
<proteinExistence type="predicted"/>
<organism evidence="2 3">
    <name type="scientific">Pedobacter boryungensis</name>
    <dbReference type="NCBI Taxonomy" id="869962"/>
    <lineage>
        <taxon>Bacteria</taxon>
        <taxon>Pseudomonadati</taxon>
        <taxon>Bacteroidota</taxon>
        <taxon>Sphingobacteriia</taxon>
        <taxon>Sphingobacteriales</taxon>
        <taxon>Sphingobacteriaceae</taxon>
        <taxon>Pedobacter</taxon>
    </lineage>
</organism>
<evidence type="ECO:0000256" key="1">
    <source>
        <dbReference type="SAM" id="Phobius"/>
    </source>
</evidence>
<feature type="transmembrane region" description="Helical" evidence="1">
    <location>
        <begin position="77"/>
        <end position="98"/>
    </location>
</feature>